<dbReference type="Pfam" id="PF01697">
    <property type="entry name" value="Glyco_transf_92"/>
    <property type="match status" value="1"/>
</dbReference>
<evidence type="ECO:0000256" key="7">
    <source>
        <dbReference type="ARBA" id="ARBA00023136"/>
    </source>
</evidence>
<comment type="subcellular location">
    <subcellularLocation>
        <location evidence="1">Membrane</location>
        <topology evidence="1">Single-pass membrane protein</topology>
    </subcellularLocation>
</comment>
<evidence type="ECO:0000256" key="4">
    <source>
        <dbReference type="ARBA" id="ARBA00022679"/>
    </source>
</evidence>
<reference key="1">
    <citation type="journal article" date="2007" name="Nature">
        <title>The medaka draft genome and insights into vertebrate genome evolution.</title>
        <authorList>
            <person name="Kasahara M."/>
            <person name="Naruse K."/>
            <person name="Sasaki S."/>
            <person name="Nakatani Y."/>
            <person name="Qu W."/>
            <person name="Ahsan B."/>
            <person name="Yamada T."/>
            <person name="Nagayasu Y."/>
            <person name="Doi K."/>
            <person name="Kasai Y."/>
            <person name="Jindo T."/>
            <person name="Kobayashi D."/>
            <person name="Shimada A."/>
            <person name="Toyoda A."/>
            <person name="Kuroki Y."/>
            <person name="Fujiyama A."/>
            <person name="Sasaki T."/>
            <person name="Shimizu A."/>
            <person name="Asakawa S."/>
            <person name="Shimizu N."/>
            <person name="Hashimoto S."/>
            <person name="Yang J."/>
            <person name="Lee Y."/>
            <person name="Matsushima K."/>
            <person name="Sugano S."/>
            <person name="Sakaizumi M."/>
            <person name="Narita T."/>
            <person name="Ohishi K."/>
            <person name="Haga S."/>
            <person name="Ohta F."/>
            <person name="Nomoto H."/>
            <person name="Nogata K."/>
            <person name="Morishita T."/>
            <person name="Endo T."/>
            <person name="Shin-I T."/>
            <person name="Takeda H."/>
            <person name="Morishita S."/>
            <person name="Kohara Y."/>
        </authorList>
    </citation>
    <scope>NUCLEOTIDE SEQUENCE [LARGE SCALE GENOMIC DNA]</scope>
    <source>
        <strain>Hd-rR</strain>
    </source>
</reference>
<reference evidence="9" key="3">
    <citation type="submission" date="2025-08" db="UniProtKB">
        <authorList>
            <consortium name="Ensembl"/>
        </authorList>
    </citation>
    <scope>IDENTIFICATION</scope>
    <source>
        <strain evidence="9">HNI</strain>
    </source>
</reference>
<proteinExistence type="inferred from homology"/>
<name>A0A3P9MBB3_ORYLA</name>
<evidence type="ECO:0000256" key="1">
    <source>
        <dbReference type="ARBA" id="ARBA00004167"/>
    </source>
</evidence>
<keyword evidence="6 8" id="KW-1133">Transmembrane helix</keyword>
<evidence type="ECO:0000313" key="10">
    <source>
        <dbReference type="Proteomes" id="UP000265180"/>
    </source>
</evidence>
<dbReference type="PANTHER" id="PTHR21461:SF45">
    <property type="entry name" value="GLYCOSYLTRANSFERASE FAMILY 92 PROTEIN"/>
    <property type="match status" value="1"/>
</dbReference>
<dbReference type="EC" id="2.4.1.-" evidence="8"/>
<accession>A0A3P9MBB3</accession>
<dbReference type="PANTHER" id="PTHR21461">
    <property type="entry name" value="GLYCOSYLTRANSFERASE FAMILY 92 PROTEIN"/>
    <property type="match status" value="1"/>
</dbReference>
<dbReference type="GO" id="GO:0016020">
    <property type="term" value="C:membrane"/>
    <property type="evidence" value="ECO:0007669"/>
    <property type="project" value="UniProtKB-SubCell"/>
</dbReference>
<keyword evidence="7 8" id="KW-0472">Membrane</keyword>
<evidence type="ECO:0000256" key="2">
    <source>
        <dbReference type="ARBA" id="ARBA00007647"/>
    </source>
</evidence>
<keyword evidence="3 8" id="KW-0328">Glycosyltransferase</keyword>
<feature type="transmembrane region" description="Helical" evidence="8">
    <location>
        <begin position="12"/>
        <end position="31"/>
    </location>
</feature>
<sequence length="445" mass="51706">MISASMEIRNYRAVVLLLMVAYFFITVFNTLPPKTNRVVPKPKCVSQPVEPSCLASQQSITPLTNTKHFLVSAFMDQRVKGFDVRIIGIFRRDSIHPLHCIFFCAGFFSKTTSASVLVHSDHFGFPFGATDVLCSKPENCNATHVTLLTKQNPVNISDHLWLPIRNRKTHNKETRMNFTVCISTLFGDYNNVLQFTQSLEMYKLLGVNRVVIYNTSCGPDLDRLLNGYSQEGFVEIIQWPINKYLNSSRGWKVQVDKGDLQYFGQIVTLNECIYRSMERSRYVLLNDIDEIIMPYQHDNLNSMMEALQPKYSKVAEFLLESHVFPNKYFEPSGRFHLPQWSNVSGTNILEHIYREDPDRKIYHPHKMIVQPRLVEQTSVHEVLRKFGGRYIVPWELCRFIHIHVARRTSLKLEQLNEDKRLWDFQEKLIPNVDKALKRAGLLTEN</sequence>
<evidence type="ECO:0000256" key="3">
    <source>
        <dbReference type="ARBA" id="ARBA00022676"/>
    </source>
</evidence>
<evidence type="ECO:0000313" key="9">
    <source>
        <dbReference type="Ensembl" id="ENSORLP00020030139.1"/>
    </source>
</evidence>
<evidence type="ECO:0000256" key="6">
    <source>
        <dbReference type="ARBA" id="ARBA00022989"/>
    </source>
</evidence>
<dbReference type="GO" id="GO:0016757">
    <property type="term" value="F:glycosyltransferase activity"/>
    <property type="evidence" value="ECO:0007669"/>
    <property type="project" value="UniProtKB-UniRule"/>
</dbReference>
<protein>
    <recommendedName>
        <fullName evidence="8">Glycosyltransferase family 92 protein</fullName>
        <ecNumber evidence="8">2.4.1.-</ecNumber>
    </recommendedName>
</protein>
<dbReference type="AlphaFoldDB" id="A0A3P9MBB3"/>
<dbReference type="Ensembl" id="ENSORLT00020020920.1">
    <property type="protein sequence ID" value="ENSORLP00020030139.1"/>
    <property type="gene ID" value="ENSORLG00020014412.1"/>
</dbReference>
<evidence type="ECO:0000256" key="8">
    <source>
        <dbReference type="RuleBase" id="RU366017"/>
    </source>
</evidence>
<reference evidence="9" key="4">
    <citation type="submission" date="2025-09" db="UniProtKB">
        <authorList>
            <consortium name="Ensembl"/>
        </authorList>
    </citation>
    <scope>IDENTIFICATION</scope>
    <source>
        <strain evidence="9">HNI</strain>
    </source>
</reference>
<dbReference type="InterPro" id="IPR008166">
    <property type="entry name" value="Glyco_transf_92"/>
</dbReference>
<organism evidence="9 10">
    <name type="scientific">Oryzias latipes</name>
    <name type="common">Japanese rice fish</name>
    <name type="synonym">Japanese killifish</name>
    <dbReference type="NCBI Taxonomy" id="8090"/>
    <lineage>
        <taxon>Eukaryota</taxon>
        <taxon>Metazoa</taxon>
        <taxon>Chordata</taxon>
        <taxon>Craniata</taxon>
        <taxon>Vertebrata</taxon>
        <taxon>Euteleostomi</taxon>
        <taxon>Actinopterygii</taxon>
        <taxon>Neopterygii</taxon>
        <taxon>Teleostei</taxon>
        <taxon>Neoteleostei</taxon>
        <taxon>Acanthomorphata</taxon>
        <taxon>Ovalentaria</taxon>
        <taxon>Atherinomorphae</taxon>
        <taxon>Beloniformes</taxon>
        <taxon>Adrianichthyidae</taxon>
        <taxon>Oryziinae</taxon>
        <taxon>Oryzias</taxon>
    </lineage>
</organism>
<comment type="similarity">
    <text evidence="2 8">Belongs to the glycosyltransferase 92 family.</text>
</comment>
<evidence type="ECO:0000256" key="5">
    <source>
        <dbReference type="ARBA" id="ARBA00022692"/>
    </source>
</evidence>
<keyword evidence="4 8" id="KW-0808">Transferase</keyword>
<dbReference type="Proteomes" id="UP000265180">
    <property type="component" value="Chromosome 22"/>
</dbReference>
<reference evidence="9 10" key="2">
    <citation type="submission" date="2017-04" db="EMBL/GenBank/DDBJ databases">
        <title>CpG methylation of centromeres and impact of large insertions on vertebrate speciation.</title>
        <authorList>
            <person name="Ichikawa K."/>
            <person name="Yoshimura J."/>
            <person name="Morishita S."/>
        </authorList>
    </citation>
    <scope>NUCLEOTIDE SEQUENCE</scope>
    <source>
        <strain evidence="9 10">HNI</strain>
    </source>
</reference>
<keyword evidence="5 8" id="KW-0812">Transmembrane</keyword>